<keyword evidence="3" id="KW-1185">Reference proteome</keyword>
<dbReference type="PANTHER" id="PTHR46018">
    <property type="entry name" value="ZINC PHOSPHODIESTERASE ELAC PROTEIN 1"/>
    <property type="match status" value="1"/>
</dbReference>
<dbReference type="EMBL" id="JWIO01000007">
    <property type="protein sequence ID" value="KLL12140.1"/>
    <property type="molecule type" value="Genomic_DNA"/>
</dbReference>
<evidence type="ECO:0000313" key="2">
    <source>
        <dbReference type="EMBL" id="KLL12140.1"/>
    </source>
</evidence>
<dbReference type="PANTHER" id="PTHR46018:SF4">
    <property type="entry name" value="METALLO-HYDROLASE YHFI-RELATED"/>
    <property type="match status" value="1"/>
</dbReference>
<dbReference type="InterPro" id="IPR001279">
    <property type="entry name" value="Metallo-B-lactamas"/>
</dbReference>
<comment type="caution">
    <text evidence="2">The sequence shown here is derived from an EMBL/GenBank/DDBJ whole genome shotgun (WGS) entry which is preliminary data.</text>
</comment>
<evidence type="ECO:0000259" key="1">
    <source>
        <dbReference type="SMART" id="SM00849"/>
    </source>
</evidence>
<reference evidence="2 3" key="1">
    <citation type="submission" date="2014-12" db="EMBL/GenBank/DDBJ databases">
        <title>Frankia sp. BMG5.1 draft genome.</title>
        <authorList>
            <person name="Gtari M."/>
            <person name="Ghodhbane-Gtari F."/>
            <person name="Nouioui I."/>
            <person name="Ktari A."/>
            <person name="Hezbri K."/>
            <person name="Mimouni W."/>
            <person name="Sbissi I."/>
            <person name="Ayari A."/>
            <person name="Yamanaka T."/>
            <person name="Normand P."/>
            <person name="Tisa L.S."/>
            <person name="Boudabous A."/>
        </authorList>
    </citation>
    <scope>NUCLEOTIDE SEQUENCE [LARGE SCALE GENOMIC DNA]</scope>
    <source>
        <strain evidence="2 3">BMG5.1</strain>
    </source>
</reference>
<organism evidence="2 3">
    <name type="scientific">Protofrankia coriariae</name>
    <dbReference type="NCBI Taxonomy" id="1562887"/>
    <lineage>
        <taxon>Bacteria</taxon>
        <taxon>Bacillati</taxon>
        <taxon>Actinomycetota</taxon>
        <taxon>Actinomycetes</taxon>
        <taxon>Frankiales</taxon>
        <taxon>Frankiaceae</taxon>
        <taxon>Protofrankia</taxon>
    </lineage>
</organism>
<dbReference type="InterPro" id="IPR036866">
    <property type="entry name" value="RibonucZ/Hydroxyglut_hydro"/>
</dbReference>
<evidence type="ECO:0000313" key="3">
    <source>
        <dbReference type="Proteomes" id="UP000035425"/>
    </source>
</evidence>
<dbReference type="Gene3D" id="3.60.15.10">
    <property type="entry name" value="Ribonuclease Z/Hydroxyacylglutathione hydrolase-like"/>
    <property type="match status" value="1"/>
</dbReference>
<dbReference type="SUPFAM" id="SSF56281">
    <property type="entry name" value="Metallo-hydrolase/oxidoreductase"/>
    <property type="match status" value="1"/>
</dbReference>
<dbReference type="CDD" id="cd07716">
    <property type="entry name" value="RNaseZ_short-form-like_MBL-fold"/>
    <property type="match status" value="1"/>
</dbReference>
<feature type="domain" description="Metallo-beta-lactamase" evidence="1">
    <location>
        <begin position="18"/>
        <end position="240"/>
    </location>
</feature>
<gene>
    <name evidence="2" type="ORF">FrCorBMG51_06735</name>
</gene>
<proteinExistence type="predicted"/>
<dbReference type="Pfam" id="PF12706">
    <property type="entry name" value="Lactamase_B_2"/>
    <property type="match status" value="1"/>
</dbReference>
<dbReference type="Proteomes" id="UP000035425">
    <property type="component" value="Unassembled WGS sequence"/>
</dbReference>
<dbReference type="SMART" id="SM00849">
    <property type="entry name" value="Lactamase_B"/>
    <property type="match status" value="1"/>
</dbReference>
<accession>A0ABR5F655</accession>
<sequence length="283" mass="29685">MHLTVLGCRSGMPSGGQGSSGYLVSTDSTRILLDCGPGVALALSSIGHPKMLDAVVISHFHLDHCYDLLPIGKTLLSRHARYGASFPTLPEIRDAADAAPLTPIPLYVPAGGRATLRKLAELFPVATIPLLDRAFDLAFDVREYVPGESFTVGDCTISMHALRHAIPNCGVRLDGPTGSLAYTGDTGWTDALIPLARDVDLLLAEATLELADNGPHGHLCATDAGTAAAEADAGQLVLTHFISADSRWLAARQADARQVFAGPVHIAAPAARFDTWIPGGILG</sequence>
<protein>
    <submittedName>
        <fullName evidence="2">Beta-lactamase</fullName>
    </submittedName>
</protein>
<dbReference type="RefSeq" id="WP_047222232.1">
    <property type="nucleotide sequence ID" value="NZ_JWIO01000007.1"/>
</dbReference>
<name>A0ABR5F655_9ACTN</name>